<dbReference type="Proteomes" id="UP000001556">
    <property type="component" value="Chromosome"/>
</dbReference>
<dbReference type="InterPro" id="IPR023562">
    <property type="entry name" value="ClpP/TepA"/>
</dbReference>
<keyword evidence="9" id="KW-1185">Reference proteome</keyword>
<feature type="region of interest" description="Disordered" evidence="7">
    <location>
        <begin position="229"/>
        <end position="249"/>
    </location>
</feature>
<dbReference type="GO" id="GO:0051117">
    <property type="term" value="F:ATPase binding"/>
    <property type="evidence" value="ECO:0007669"/>
    <property type="project" value="TreeGrafter"/>
</dbReference>
<protein>
    <recommendedName>
        <fullName evidence="6">ATP-dependent Clp protease proteolytic subunit</fullName>
    </recommendedName>
</protein>
<reference evidence="8 9" key="1">
    <citation type="submission" date="2007-03" db="EMBL/GenBank/DDBJ databases">
        <title>Complete sequence of Desulfotomaculum reducens MI-1.</title>
        <authorList>
            <consortium name="US DOE Joint Genome Institute"/>
            <person name="Copeland A."/>
            <person name="Lucas S."/>
            <person name="Lapidus A."/>
            <person name="Barry K."/>
            <person name="Detter J.C."/>
            <person name="Glavina del Rio T."/>
            <person name="Hammon N."/>
            <person name="Israni S."/>
            <person name="Dalin E."/>
            <person name="Tice H."/>
            <person name="Pitluck S."/>
            <person name="Sims D."/>
            <person name="Brettin T."/>
            <person name="Bruce D."/>
            <person name="Han C."/>
            <person name="Tapia R."/>
            <person name="Schmutz J."/>
            <person name="Larimer F."/>
            <person name="Land M."/>
            <person name="Hauser L."/>
            <person name="Kyrpides N."/>
            <person name="Kim E."/>
            <person name="Tebo B.M."/>
            <person name="Richardson P."/>
        </authorList>
    </citation>
    <scope>NUCLEOTIDE SEQUENCE [LARGE SCALE GENOMIC DNA]</scope>
    <source>
        <strain evidence="8 9">MI-1</strain>
    </source>
</reference>
<evidence type="ECO:0000256" key="1">
    <source>
        <dbReference type="ARBA" id="ARBA00007039"/>
    </source>
</evidence>
<dbReference type="GO" id="GO:0006515">
    <property type="term" value="P:protein quality control for misfolded or incompletely synthesized proteins"/>
    <property type="evidence" value="ECO:0007669"/>
    <property type="project" value="TreeGrafter"/>
</dbReference>
<evidence type="ECO:0000256" key="2">
    <source>
        <dbReference type="ARBA" id="ARBA00022490"/>
    </source>
</evidence>
<keyword evidence="5" id="KW-0720">Serine protease</keyword>
<dbReference type="AlphaFoldDB" id="A4J7R2"/>
<keyword evidence="2" id="KW-0963">Cytoplasm</keyword>
<evidence type="ECO:0000256" key="4">
    <source>
        <dbReference type="ARBA" id="ARBA00022801"/>
    </source>
</evidence>
<dbReference type="PANTHER" id="PTHR10381">
    <property type="entry name" value="ATP-DEPENDENT CLP PROTEASE PROTEOLYTIC SUBUNIT"/>
    <property type="match status" value="1"/>
</dbReference>
<dbReference type="InterPro" id="IPR029045">
    <property type="entry name" value="ClpP/crotonase-like_dom_sf"/>
</dbReference>
<dbReference type="EMBL" id="CP000612">
    <property type="protein sequence ID" value="ABO51115.1"/>
    <property type="molecule type" value="Genomic_DNA"/>
</dbReference>
<dbReference type="GO" id="GO:0004252">
    <property type="term" value="F:serine-type endopeptidase activity"/>
    <property type="evidence" value="ECO:0007669"/>
    <property type="project" value="InterPro"/>
</dbReference>
<dbReference type="STRING" id="349161.Dred_2605"/>
<dbReference type="PANTHER" id="PTHR10381:SF70">
    <property type="entry name" value="ATP-DEPENDENT CLP PROTEASE PROTEOLYTIC SUBUNIT"/>
    <property type="match status" value="1"/>
</dbReference>
<dbReference type="GO" id="GO:0004176">
    <property type="term" value="F:ATP-dependent peptidase activity"/>
    <property type="evidence" value="ECO:0007669"/>
    <property type="project" value="InterPro"/>
</dbReference>
<proteinExistence type="inferred from homology"/>
<evidence type="ECO:0000256" key="3">
    <source>
        <dbReference type="ARBA" id="ARBA00022670"/>
    </source>
</evidence>
<dbReference type="Gene3D" id="3.90.226.10">
    <property type="entry name" value="2-enoyl-CoA Hydratase, Chain A, domain 1"/>
    <property type="match status" value="1"/>
</dbReference>
<accession>A4J7R2</accession>
<dbReference type="NCBIfam" id="NF045542">
    <property type="entry name" value="Clp_rel_HeadMat"/>
    <property type="match status" value="1"/>
</dbReference>
<dbReference type="GO" id="GO:0009368">
    <property type="term" value="C:endopeptidase Clp complex"/>
    <property type="evidence" value="ECO:0007669"/>
    <property type="project" value="TreeGrafter"/>
</dbReference>
<keyword evidence="3" id="KW-0645">Protease</keyword>
<organism evidence="8 9">
    <name type="scientific">Desulforamulus reducens (strain ATCC BAA-1160 / DSM 100696 / MI-1)</name>
    <name type="common">Desulfotomaculum reducens</name>
    <dbReference type="NCBI Taxonomy" id="349161"/>
    <lineage>
        <taxon>Bacteria</taxon>
        <taxon>Bacillati</taxon>
        <taxon>Bacillota</taxon>
        <taxon>Clostridia</taxon>
        <taxon>Eubacteriales</taxon>
        <taxon>Peptococcaceae</taxon>
        <taxon>Desulforamulus</taxon>
    </lineage>
</organism>
<dbReference type="InterPro" id="IPR001907">
    <property type="entry name" value="ClpP"/>
</dbReference>
<dbReference type="HOGENOM" id="CLU_052762_1_1_9"/>
<dbReference type="PRINTS" id="PR00127">
    <property type="entry name" value="CLPPROTEASEP"/>
</dbReference>
<evidence type="ECO:0000313" key="8">
    <source>
        <dbReference type="EMBL" id="ABO51115.1"/>
    </source>
</evidence>
<name>A4J7R2_DESRM</name>
<evidence type="ECO:0000256" key="6">
    <source>
        <dbReference type="RuleBase" id="RU003567"/>
    </source>
</evidence>
<evidence type="ECO:0000256" key="5">
    <source>
        <dbReference type="ARBA" id="ARBA00022825"/>
    </source>
</evidence>
<dbReference type="RefSeq" id="WP_011878913.1">
    <property type="nucleotide sequence ID" value="NC_009253.1"/>
</dbReference>
<evidence type="ECO:0000256" key="7">
    <source>
        <dbReference type="SAM" id="MobiDB-lite"/>
    </source>
</evidence>
<gene>
    <name evidence="8" type="ordered locus">Dred_2605</name>
</gene>
<sequence length="258" mass="29534">MKRTWELKQAATPDTLEMYIYGDVKSDYFDWWTWDMVESETSANHFRNELAKYPDVKEIKIFINSYGGSVFEGTAIYSQLRRHPAQKTVYIDGFACSVASVIAMAGDRVIMPKNTMMMIHNAWNIVAGNATQLRKAADDLDTIMAGNRQSYLQKSNGKITEEKLIELLDAETWLTAEQCIEYGFADELLEKDADLTEAKQLLQKMNKTLEQQLSYNRAIAVQFRELAKEPIQKTPPSEPPPEPPKENKTIKFMAALFR</sequence>
<comment type="similarity">
    <text evidence="1 6">Belongs to the peptidase S14 family.</text>
</comment>
<dbReference type="eggNOG" id="COG0740">
    <property type="taxonomic scope" value="Bacteria"/>
</dbReference>
<keyword evidence="4" id="KW-0378">Hydrolase</keyword>
<evidence type="ECO:0000313" key="9">
    <source>
        <dbReference type="Proteomes" id="UP000001556"/>
    </source>
</evidence>
<dbReference type="CDD" id="cd07016">
    <property type="entry name" value="S14_ClpP_1"/>
    <property type="match status" value="1"/>
</dbReference>
<dbReference type="Pfam" id="PF00574">
    <property type="entry name" value="CLP_protease"/>
    <property type="match status" value="1"/>
</dbReference>
<dbReference type="SUPFAM" id="SSF52096">
    <property type="entry name" value="ClpP/crotonase"/>
    <property type="match status" value="1"/>
</dbReference>
<dbReference type="KEGG" id="drm:Dred_2605"/>